<gene>
    <name evidence="2" type="ORF">XENORESO_002949</name>
</gene>
<keyword evidence="1" id="KW-0472">Membrane</keyword>
<organism evidence="2 3">
    <name type="scientific">Xenotaenia resolanae</name>
    <dbReference type="NCBI Taxonomy" id="208358"/>
    <lineage>
        <taxon>Eukaryota</taxon>
        <taxon>Metazoa</taxon>
        <taxon>Chordata</taxon>
        <taxon>Craniata</taxon>
        <taxon>Vertebrata</taxon>
        <taxon>Euteleostomi</taxon>
        <taxon>Actinopterygii</taxon>
        <taxon>Neopterygii</taxon>
        <taxon>Teleostei</taxon>
        <taxon>Neoteleostei</taxon>
        <taxon>Acanthomorphata</taxon>
        <taxon>Ovalentaria</taxon>
        <taxon>Atherinomorphae</taxon>
        <taxon>Cyprinodontiformes</taxon>
        <taxon>Goodeidae</taxon>
        <taxon>Xenotaenia</taxon>
    </lineage>
</organism>
<protein>
    <submittedName>
        <fullName evidence="2">Uncharacterized protein</fullName>
    </submittedName>
</protein>
<keyword evidence="3" id="KW-1185">Reference proteome</keyword>
<keyword evidence="1" id="KW-0812">Transmembrane</keyword>
<name>A0ABV0WPM3_9TELE</name>
<reference evidence="2 3" key="1">
    <citation type="submission" date="2021-06" db="EMBL/GenBank/DDBJ databases">
        <authorList>
            <person name="Palmer J.M."/>
        </authorList>
    </citation>
    <scope>NUCLEOTIDE SEQUENCE [LARGE SCALE GENOMIC DNA]</scope>
    <source>
        <strain evidence="2 3">XR_2019</strain>
        <tissue evidence="2">Muscle</tissue>
    </source>
</reference>
<evidence type="ECO:0000256" key="1">
    <source>
        <dbReference type="SAM" id="Phobius"/>
    </source>
</evidence>
<proteinExistence type="predicted"/>
<keyword evidence="1" id="KW-1133">Transmembrane helix</keyword>
<dbReference type="Proteomes" id="UP001444071">
    <property type="component" value="Unassembled WGS sequence"/>
</dbReference>
<comment type="caution">
    <text evidence="2">The sequence shown here is derived from an EMBL/GenBank/DDBJ whole genome shotgun (WGS) entry which is preliminary data.</text>
</comment>
<evidence type="ECO:0000313" key="2">
    <source>
        <dbReference type="EMBL" id="MEQ2271351.1"/>
    </source>
</evidence>
<sequence>MQAKRINILPPNHKQPRLKHCCSHHGHFDFEKWKTQTQQILKHDMVMGKEQGENLNKGRISRQCIMLLRALYLLLSAWVVTLLSPSATQQPVSAESVFICRSVYLCLKHKVNRFKLPAPRCPMSQQNHYCNATLNTN</sequence>
<evidence type="ECO:0000313" key="3">
    <source>
        <dbReference type="Proteomes" id="UP001444071"/>
    </source>
</evidence>
<feature type="transmembrane region" description="Helical" evidence="1">
    <location>
        <begin position="64"/>
        <end position="83"/>
    </location>
</feature>
<dbReference type="EMBL" id="JAHRIM010061555">
    <property type="protein sequence ID" value="MEQ2271351.1"/>
    <property type="molecule type" value="Genomic_DNA"/>
</dbReference>
<accession>A0ABV0WPM3</accession>